<dbReference type="PROSITE" id="PS50006">
    <property type="entry name" value="FHA_DOMAIN"/>
    <property type="match status" value="1"/>
</dbReference>
<reference evidence="2" key="1">
    <citation type="journal article" date="2019" name="PLoS Negl. Trop. Dis.">
        <title>Revisiting the worldwide diversity of Leptospira species in the environment.</title>
        <authorList>
            <person name="Vincent A.T."/>
            <person name="Schiettekatte O."/>
            <person name="Bourhy P."/>
            <person name="Veyrier F.J."/>
            <person name="Picardeau M."/>
        </authorList>
    </citation>
    <scope>NUCLEOTIDE SEQUENCE [LARGE SCALE GENOMIC DNA]</scope>
    <source>
        <strain evidence="2">201702476</strain>
    </source>
</reference>
<sequence length="106" mass="11991">MDSFDKLLKTKGSKTYRLQSLDGEGNCLDEFSFDSELAIGRAQGDYIVEDPSVSRIHCVITTTADTIKIEDLNSKNGVFVRITEPYQLKPGDQFRIGKKIFRIVEK</sequence>
<dbReference type="PANTHER" id="PTHR46210:SF1">
    <property type="entry name" value="FHA DOMAIN-CONTAINING PROTEIN"/>
    <property type="match status" value="1"/>
</dbReference>
<evidence type="ECO:0000259" key="1">
    <source>
        <dbReference type="PROSITE" id="PS50006"/>
    </source>
</evidence>
<protein>
    <submittedName>
        <fullName evidence="2">FHA domain-containing protein</fullName>
    </submittedName>
</protein>
<feature type="domain" description="FHA" evidence="1">
    <location>
        <begin position="37"/>
        <end position="80"/>
    </location>
</feature>
<dbReference type="EMBL" id="RQGD01000023">
    <property type="protein sequence ID" value="TGL59648.1"/>
    <property type="molecule type" value="Genomic_DNA"/>
</dbReference>
<dbReference type="RefSeq" id="WP_135623338.1">
    <property type="nucleotide sequence ID" value="NZ_RQGD01000023.1"/>
</dbReference>
<comment type="caution">
    <text evidence="2">The sequence shown here is derived from an EMBL/GenBank/DDBJ whole genome shotgun (WGS) entry which is preliminary data.</text>
</comment>
<dbReference type="CDD" id="cd00060">
    <property type="entry name" value="FHA"/>
    <property type="match status" value="1"/>
</dbReference>
<dbReference type="AlphaFoldDB" id="A0A4R9K5L2"/>
<gene>
    <name evidence="2" type="ORF">EHQ58_07840</name>
</gene>
<dbReference type="InterPro" id="IPR000253">
    <property type="entry name" value="FHA_dom"/>
</dbReference>
<organism evidence="2 3">
    <name type="scientific">Leptospira ognonensis</name>
    <dbReference type="NCBI Taxonomy" id="2484945"/>
    <lineage>
        <taxon>Bacteria</taxon>
        <taxon>Pseudomonadati</taxon>
        <taxon>Spirochaetota</taxon>
        <taxon>Spirochaetia</taxon>
        <taxon>Leptospirales</taxon>
        <taxon>Leptospiraceae</taxon>
        <taxon>Leptospira</taxon>
    </lineage>
</organism>
<proteinExistence type="predicted"/>
<keyword evidence="3" id="KW-1185">Reference proteome</keyword>
<dbReference type="SMART" id="SM00240">
    <property type="entry name" value="FHA"/>
    <property type="match status" value="1"/>
</dbReference>
<dbReference type="SUPFAM" id="SSF49879">
    <property type="entry name" value="SMAD/FHA domain"/>
    <property type="match status" value="1"/>
</dbReference>
<dbReference type="OrthoDB" id="370114at2"/>
<dbReference type="Gene3D" id="2.60.200.20">
    <property type="match status" value="1"/>
</dbReference>
<name>A0A4R9K5L2_9LEPT</name>
<accession>A0A4R9K5L2</accession>
<evidence type="ECO:0000313" key="2">
    <source>
        <dbReference type="EMBL" id="TGL59648.1"/>
    </source>
</evidence>
<dbReference type="PANTHER" id="PTHR46210">
    <property type="entry name" value="FHA DOMAIN-CONTAINING PROTEIN"/>
    <property type="match status" value="1"/>
</dbReference>
<evidence type="ECO:0000313" key="3">
    <source>
        <dbReference type="Proteomes" id="UP000297693"/>
    </source>
</evidence>
<dbReference type="InterPro" id="IPR008984">
    <property type="entry name" value="SMAD_FHA_dom_sf"/>
</dbReference>
<dbReference type="Proteomes" id="UP000297693">
    <property type="component" value="Unassembled WGS sequence"/>
</dbReference>
<dbReference type="Pfam" id="PF00498">
    <property type="entry name" value="FHA"/>
    <property type="match status" value="1"/>
</dbReference>